<feature type="region of interest" description="Disordered" evidence="5">
    <location>
        <begin position="1"/>
        <end position="50"/>
    </location>
</feature>
<keyword evidence="4" id="KW-0694">RNA-binding</keyword>
<dbReference type="InterPro" id="IPR034922">
    <property type="entry name" value="REX1-like_exo"/>
</dbReference>
<dbReference type="Pfam" id="PF00076">
    <property type="entry name" value="RRM_1"/>
    <property type="match status" value="1"/>
</dbReference>
<feature type="region of interest" description="Disordered" evidence="5">
    <location>
        <begin position="720"/>
        <end position="748"/>
    </location>
</feature>
<dbReference type="SUPFAM" id="SSF54928">
    <property type="entry name" value="RNA-binding domain, RBD"/>
    <property type="match status" value="1"/>
</dbReference>
<gene>
    <name evidence="7" type="primary">Nfu_g_1_007044</name>
</gene>
<name>A0A1A8C1Y3_NOTKA</name>
<feature type="domain" description="RRM" evidence="6">
    <location>
        <begin position="493"/>
        <end position="567"/>
    </location>
</feature>
<reference evidence="7" key="2">
    <citation type="submission" date="2016-06" db="EMBL/GenBank/DDBJ databases">
        <title>The genome of a short-lived fish provides insights into sex chromosome evolution and the genetic control of aging.</title>
        <authorList>
            <person name="Reichwald K."/>
            <person name="Felder M."/>
            <person name="Petzold A."/>
            <person name="Koch P."/>
            <person name="Groth M."/>
            <person name="Platzer M."/>
        </authorList>
    </citation>
    <scope>NUCLEOTIDE SEQUENCE</scope>
    <source>
        <tissue evidence="7">Brain</tissue>
    </source>
</reference>
<dbReference type="FunFam" id="3.30.420.10:FF:000175">
    <property type="entry name" value="RNA exonuclease 5"/>
    <property type="match status" value="1"/>
</dbReference>
<organism evidence="7">
    <name type="scientific">Nothobranchius kadleci</name>
    <name type="common">African annual killifish</name>
    <dbReference type="NCBI Taxonomy" id="1051664"/>
    <lineage>
        <taxon>Eukaryota</taxon>
        <taxon>Metazoa</taxon>
        <taxon>Chordata</taxon>
        <taxon>Craniata</taxon>
        <taxon>Vertebrata</taxon>
        <taxon>Euteleostomi</taxon>
        <taxon>Actinopterygii</taxon>
        <taxon>Neopterygii</taxon>
        <taxon>Teleostei</taxon>
        <taxon>Neoteleostei</taxon>
        <taxon>Acanthomorphata</taxon>
        <taxon>Ovalentaria</taxon>
        <taxon>Atherinomorphae</taxon>
        <taxon>Cyprinodontiformes</taxon>
        <taxon>Nothobranchiidae</taxon>
        <taxon>Nothobranchius</taxon>
    </lineage>
</organism>
<dbReference type="GO" id="GO:0005634">
    <property type="term" value="C:nucleus"/>
    <property type="evidence" value="ECO:0007669"/>
    <property type="project" value="TreeGrafter"/>
</dbReference>
<dbReference type="InterPro" id="IPR013520">
    <property type="entry name" value="Ribonucl_H"/>
</dbReference>
<evidence type="ECO:0000313" key="7">
    <source>
        <dbReference type="EMBL" id="SBP72705.1"/>
    </source>
</evidence>
<dbReference type="Gene3D" id="3.30.420.10">
    <property type="entry name" value="Ribonuclease H-like superfamily/Ribonuclease H"/>
    <property type="match status" value="1"/>
</dbReference>
<dbReference type="EMBL" id="HADZ01008764">
    <property type="protein sequence ID" value="SBP72705.1"/>
    <property type="molecule type" value="Transcribed_RNA"/>
</dbReference>
<evidence type="ECO:0000256" key="4">
    <source>
        <dbReference type="PROSITE-ProRule" id="PRU00176"/>
    </source>
</evidence>
<dbReference type="Pfam" id="PF00929">
    <property type="entry name" value="RNase_T"/>
    <property type="match status" value="1"/>
</dbReference>
<dbReference type="AlphaFoldDB" id="A0A1A8C1Y3"/>
<dbReference type="InterPro" id="IPR036397">
    <property type="entry name" value="RNaseH_sf"/>
</dbReference>
<feature type="compositionally biased region" description="Basic and acidic residues" evidence="5">
    <location>
        <begin position="18"/>
        <end position="34"/>
    </location>
</feature>
<dbReference type="PROSITE" id="PS50102">
    <property type="entry name" value="RRM"/>
    <property type="match status" value="1"/>
</dbReference>
<keyword evidence="3" id="KW-0269">Exonuclease</keyword>
<dbReference type="InterPro" id="IPR012337">
    <property type="entry name" value="RNaseH-like_sf"/>
</dbReference>
<dbReference type="InterPro" id="IPR000504">
    <property type="entry name" value="RRM_dom"/>
</dbReference>
<dbReference type="InterPro" id="IPR012677">
    <property type="entry name" value="Nucleotide-bd_a/b_plait_sf"/>
</dbReference>
<keyword evidence="2" id="KW-0378">Hydrolase</keyword>
<reference evidence="7" key="1">
    <citation type="submission" date="2016-05" db="EMBL/GenBank/DDBJ databases">
        <authorList>
            <person name="Lavstsen T."/>
            <person name="Jespersen J.S."/>
        </authorList>
    </citation>
    <scope>NUCLEOTIDE SEQUENCE</scope>
    <source>
        <tissue evidence="7">Brain</tissue>
    </source>
</reference>
<protein>
    <recommendedName>
        <fullName evidence="6">RRM domain-containing protein</fullName>
    </recommendedName>
</protein>
<dbReference type="PANTHER" id="PTHR12801">
    <property type="entry name" value="RNA EXONUCLEASE REXO1 / RECO3 FAMILY MEMBER-RELATED"/>
    <property type="match status" value="1"/>
</dbReference>
<keyword evidence="1" id="KW-0540">Nuclease</keyword>
<dbReference type="SMART" id="SM00479">
    <property type="entry name" value="EXOIII"/>
    <property type="match status" value="1"/>
</dbReference>
<dbReference type="GO" id="GO:0003723">
    <property type="term" value="F:RNA binding"/>
    <property type="evidence" value="ECO:0007669"/>
    <property type="project" value="UniProtKB-UniRule"/>
</dbReference>
<dbReference type="PANTHER" id="PTHR12801:SF82">
    <property type="entry name" value="RNA EXONUCLEASE 5"/>
    <property type="match status" value="1"/>
</dbReference>
<evidence type="ECO:0000256" key="2">
    <source>
        <dbReference type="ARBA" id="ARBA00022801"/>
    </source>
</evidence>
<dbReference type="SMART" id="SM00360">
    <property type="entry name" value="RRM"/>
    <property type="match status" value="1"/>
</dbReference>
<dbReference type="InterPro" id="IPR047021">
    <property type="entry name" value="REXO1/3/4-like"/>
</dbReference>
<dbReference type="CDD" id="cd06145">
    <property type="entry name" value="REX1_like"/>
    <property type="match status" value="1"/>
</dbReference>
<evidence type="ECO:0000256" key="1">
    <source>
        <dbReference type="ARBA" id="ARBA00022722"/>
    </source>
</evidence>
<dbReference type="GO" id="GO:0004527">
    <property type="term" value="F:exonuclease activity"/>
    <property type="evidence" value="ECO:0007669"/>
    <property type="project" value="UniProtKB-KW"/>
</dbReference>
<sequence>MEPSSSAAETCNPKKRKTEASTEHNSMKRSKTEEGCDEELQNRPSGSPRLSVQLDRLQQPVSLLELTELLHFAALGTAGGLKQPSWCHLHHQKKVKGVNVVILEGLSQSHFYKNYLTMEHLRTNYTTRVTFTPSPISVASGIFSSDVPKLDRPPVPKSDDKLHKAVKHHPVIKKYGTQKRGVTAYVLTQEEMIKNHFPVRGIRGFEDFSCTKNNVRVTDDSPLYGLDCEMCLTEKGHELTRVSLVDSDGNCVLDELVKPQSRVLNYLTKFSGITAAMLQPITTTLRVVQAKLRMLLPGDAVLVGHSLNNDLVALKLIHQHVIDTSLLYKKELGQKFKLKVLAEMVLKRQIQTDENNGHNPTEDAAAALELAQYFIKTGPHQVVELHLEELWGYKPKEESSECSPAPSHRFTDILRTIGRSVTYLGKRADVALDLSNQQWYSTDKEVLSSFRRQTKNLFLSIVQFSSFSDHLRRHSAHQEQLHQSVCSDLRDMCVVFAGPFPPDFSDREVRRLFRCCGRVRNIRMLNTSVRIHAEVAFEMLEGALLALKVLDGLRVLGQPIKVQRPVKESMLDLDLYLDTLLVDSLNSKHLYAVKPSQQKAQNVNISQKVNQYVVESKGLSATSRKLTNGLPPAKKKCKQSHLTTLKLSEETVREAFDHFGTVESIVLPSKCSKHVCIEFESSEGKLAALSSSEDLLSDRFLIHPSVTPPHLPSWVAMATAETKSNEETNEGRESAHMDSSSQDQAGNRVMKKLDVRLRKVFKSLPEGSLSVVVLPGQTSENGHYPGLCLFQVKASRENVK</sequence>
<dbReference type="SUPFAM" id="SSF53098">
    <property type="entry name" value="Ribonuclease H-like"/>
    <property type="match status" value="1"/>
</dbReference>
<dbReference type="InterPro" id="IPR035979">
    <property type="entry name" value="RBD_domain_sf"/>
</dbReference>
<feature type="compositionally biased region" description="Basic and acidic residues" evidence="5">
    <location>
        <begin position="723"/>
        <end position="736"/>
    </location>
</feature>
<proteinExistence type="predicted"/>
<evidence type="ECO:0000256" key="3">
    <source>
        <dbReference type="ARBA" id="ARBA00022839"/>
    </source>
</evidence>
<accession>A0A1A8C1Y3</accession>
<evidence type="ECO:0000256" key="5">
    <source>
        <dbReference type="SAM" id="MobiDB-lite"/>
    </source>
</evidence>
<evidence type="ECO:0000259" key="6">
    <source>
        <dbReference type="PROSITE" id="PS50102"/>
    </source>
</evidence>
<dbReference type="Gene3D" id="3.30.70.330">
    <property type="match status" value="1"/>
</dbReference>